<dbReference type="Proteomes" id="UP001054837">
    <property type="component" value="Unassembled WGS sequence"/>
</dbReference>
<name>A0AAV4VV13_9ARAC</name>
<organism evidence="1 2">
    <name type="scientific">Caerostris darwini</name>
    <dbReference type="NCBI Taxonomy" id="1538125"/>
    <lineage>
        <taxon>Eukaryota</taxon>
        <taxon>Metazoa</taxon>
        <taxon>Ecdysozoa</taxon>
        <taxon>Arthropoda</taxon>
        <taxon>Chelicerata</taxon>
        <taxon>Arachnida</taxon>
        <taxon>Araneae</taxon>
        <taxon>Araneomorphae</taxon>
        <taxon>Entelegynae</taxon>
        <taxon>Araneoidea</taxon>
        <taxon>Araneidae</taxon>
        <taxon>Caerostris</taxon>
    </lineage>
</organism>
<dbReference type="EMBL" id="BPLQ01013726">
    <property type="protein sequence ID" value="GIY74290.1"/>
    <property type="molecule type" value="Genomic_DNA"/>
</dbReference>
<evidence type="ECO:0000313" key="1">
    <source>
        <dbReference type="EMBL" id="GIY74290.1"/>
    </source>
</evidence>
<sequence>AIGVMMANVVGGMMSMMKIVAPSVAGILEDIAVNLAENIKTTNRR</sequence>
<accession>A0AAV4VV13</accession>
<feature type="non-terminal residue" evidence="1">
    <location>
        <position position="1"/>
    </location>
</feature>
<evidence type="ECO:0000313" key="2">
    <source>
        <dbReference type="Proteomes" id="UP001054837"/>
    </source>
</evidence>
<comment type="caution">
    <text evidence="1">The sequence shown here is derived from an EMBL/GenBank/DDBJ whole genome shotgun (WGS) entry which is preliminary data.</text>
</comment>
<protein>
    <submittedName>
        <fullName evidence="1">Uncharacterized protein</fullName>
    </submittedName>
</protein>
<gene>
    <name evidence="1" type="ORF">CDAR_68961</name>
</gene>
<reference evidence="1 2" key="1">
    <citation type="submission" date="2021-06" db="EMBL/GenBank/DDBJ databases">
        <title>Caerostris darwini draft genome.</title>
        <authorList>
            <person name="Kono N."/>
            <person name="Arakawa K."/>
        </authorList>
    </citation>
    <scope>NUCLEOTIDE SEQUENCE [LARGE SCALE GENOMIC DNA]</scope>
</reference>
<keyword evidence="2" id="KW-1185">Reference proteome</keyword>
<proteinExistence type="predicted"/>
<dbReference type="AlphaFoldDB" id="A0AAV4VV13"/>